<dbReference type="PANTHER" id="PTHR30595:SF6">
    <property type="entry name" value="SCHLAFEN ALBA-2 DOMAIN-CONTAINING PROTEIN"/>
    <property type="match status" value="1"/>
</dbReference>
<evidence type="ECO:0000313" key="3">
    <source>
        <dbReference type="Proteomes" id="UP000443153"/>
    </source>
</evidence>
<dbReference type="InterPro" id="IPR036388">
    <property type="entry name" value="WH-like_DNA-bd_sf"/>
</dbReference>
<dbReference type="AlphaFoldDB" id="A0A6I2MTW8"/>
<reference evidence="2 3" key="1">
    <citation type="submission" date="2019-11" db="EMBL/GenBank/DDBJ databases">
        <title>Maribacter lutea sp. nov., a marine bacterium isolated from intertidal sand.</title>
        <authorList>
            <person name="Liu A."/>
        </authorList>
    </citation>
    <scope>NUCLEOTIDE SEQUENCE [LARGE SCALE GENOMIC DNA]</scope>
    <source>
        <strain evidence="2 3">RZ05</strain>
    </source>
</reference>
<dbReference type="InterPro" id="IPR038475">
    <property type="entry name" value="RecG_C_sf"/>
</dbReference>
<sequence>MEENSHFDKKSIKLIQGKSANWQELAKDCVCFANGVGGEIHIGIEDERELPEASQKIKQELVDKLNKTIPQLTINVGIISSIETAENGGEYINLKVLRSSQTIACTSSGKYYMRVGDECRPLLPEDMSRVAADKQAFVWEEKVVRKVGLEKADYQMRDAILADIINSERVSQFVKEMSREELLEYYLLTSNEYLTNLGVLWFGSRKDRALLHYAPTIQFIKFDENGNKINKRLWDDFSKNPKELLNEIIALPDWKESVEISDGIFRKTIPNYDIEVIREIIANALVHKVYTMRGDIFINLYHDRLEVHSPGRLPLGVTPSNIISKSVQRNQHLSKIFHDLKLIEKEGSGYDKVFEIQLFNGKPEPIVEEWDDRVIVTLKKQIISKEVVRLMSNVNDEFNLNQKEIITLGLIAQSGVLTSIALSNKLCLRNNDSLKYWMGNLLKNDIVLSKGKTKGTEYFVNPKLLKEVDFKGKTDLKKIEPHRLEHLILEDLKIYAPAAKSDIHTRVGSEIHEKKLKRSIDKLIEEGKVVKIGEKRGTQYKLSDKKQ</sequence>
<dbReference type="Proteomes" id="UP000443153">
    <property type="component" value="Unassembled WGS sequence"/>
</dbReference>
<dbReference type="InterPro" id="IPR007421">
    <property type="entry name" value="Schlafen_AlbA_2_dom"/>
</dbReference>
<evidence type="ECO:0000313" key="2">
    <source>
        <dbReference type="EMBL" id="MRX65764.1"/>
    </source>
</evidence>
<dbReference type="Gene3D" id="3.30.950.30">
    <property type="entry name" value="Schlafen, AAA domain"/>
    <property type="match status" value="1"/>
</dbReference>
<keyword evidence="3" id="KW-1185">Reference proteome</keyword>
<dbReference type="Gene3D" id="3.30.565.60">
    <property type="match status" value="1"/>
</dbReference>
<gene>
    <name evidence="2" type="ORF">GJ691_16550</name>
</gene>
<dbReference type="Gene3D" id="1.10.10.10">
    <property type="entry name" value="Winged helix-like DNA-binding domain superfamily/Winged helix DNA-binding domain"/>
    <property type="match status" value="1"/>
</dbReference>
<dbReference type="RefSeq" id="WP_154368923.1">
    <property type="nucleotide sequence ID" value="NZ_WKJH01000028.1"/>
</dbReference>
<organism evidence="2 3">
    <name type="scientific">Maribacter luteus</name>
    <dbReference type="NCBI Taxonomy" id="2594478"/>
    <lineage>
        <taxon>Bacteria</taxon>
        <taxon>Pseudomonadati</taxon>
        <taxon>Bacteroidota</taxon>
        <taxon>Flavobacteriia</taxon>
        <taxon>Flavobacteriales</taxon>
        <taxon>Flavobacteriaceae</taxon>
        <taxon>Maribacter</taxon>
    </lineage>
</organism>
<protein>
    <submittedName>
        <fullName evidence="2">Transcriptional regulator</fullName>
    </submittedName>
</protein>
<comment type="caution">
    <text evidence="2">The sequence shown here is derived from an EMBL/GenBank/DDBJ whole genome shotgun (WGS) entry which is preliminary data.</text>
</comment>
<dbReference type="PANTHER" id="PTHR30595">
    <property type="entry name" value="GLPR-RELATED TRANSCRIPTIONAL REPRESSOR"/>
    <property type="match status" value="1"/>
</dbReference>
<dbReference type="OrthoDB" id="9768354at2"/>
<proteinExistence type="predicted"/>
<dbReference type="Pfam" id="PF13749">
    <property type="entry name" value="HATPase_c_4"/>
    <property type="match status" value="1"/>
</dbReference>
<evidence type="ECO:0000259" key="1">
    <source>
        <dbReference type="Pfam" id="PF04326"/>
    </source>
</evidence>
<dbReference type="InterPro" id="IPR038461">
    <property type="entry name" value="Schlafen_AlbA_2_dom_sf"/>
</dbReference>
<dbReference type="EMBL" id="WKJH01000028">
    <property type="protein sequence ID" value="MRX65764.1"/>
    <property type="molecule type" value="Genomic_DNA"/>
</dbReference>
<dbReference type="Pfam" id="PF04326">
    <property type="entry name" value="SLFN_AlbA_2"/>
    <property type="match status" value="1"/>
</dbReference>
<feature type="domain" description="Schlafen AlbA-2" evidence="1">
    <location>
        <begin position="3"/>
        <end position="122"/>
    </location>
</feature>
<name>A0A6I2MTW8_9FLAO</name>
<accession>A0A6I2MTW8</accession>